<dbReference type="Gene3D" id="3.30.10.10">
    <property type="entry name" value="Trypsin Inhibitor V, subunit A"/>
    <property type="match status" value="1"/>
</dbReference>
<sequence>MAPLPRPPKAPDDSPDDYVGLEAGAAESRARERGWPRVRRLAPDAVITMEYMSGRLNLAVRDGVVVRCWHG</sequence>
<dbReference type="EMBL" id="JAVREN010000068">
    <property type="protein sequence ID" value="MDT0310396.1"/>
    <property type="molecule type" value="Genomic_DNA"/>
</dbReference>
<evidence type="ECO:0000256" key="1">
    <source>
        <dbReference type="SAM" id="MobiDB-lite"/>
    </source>
</evidence>
<gene>
    <name evidence="2" type="ORF">RM780_26110</name>
</gene>
<protein>
    <submittedName>
        <fullName evidence="2">Proteinase inhibitor I78</fullName>
    </submittedName>
</protein>
<reference evidence="3" key="1">
    <citation type="submission" date="2023-07" db="EMBL/GenBank/DDBJ databases">
        <title>30 novel species of actinomycetes from the DSMZ collection.</title>
        <authorList>
            <person name="Nouioui I."/>
        </authorList>
    </citation>
    <scope>NUCLEOTIDE SEQUENCE [LARGE SCALE GENOMIC DNA]</scope>
    <source>
        <strain evidence="3">DSM 44917</strain>
    </source>
</reference>
<dbReference type="Proteomes" id="UP001183388">
    <property type="component" value="Unassembled WGS sequence"/>
</dbReference>
<organism evidence="2 3">
    <name type="scientific">Streptomyces boetiae</name>
    <dbReference type="NCBI Taxonomy" id="3075541"/>
    <lineage>
        <taxon>Bacteria</taxon>
        <taxon>Bacillati</taxon>
        <taxon>Actinomycetota</taxon>
        <taxon>Actinomycetes</taxon>
        <taxon>Kitasatosporales</taxon>
        <taxon>Streptomycetaceae</taxon>
        <taxon>Streptomyces</taxon>
    </lineage>
</organism>
<evidence type="ECO:0000313" key="2">
    <source>
        <dbReference type="EMBL" id="MDT0310396.1"/>
    </source>
</evidence>
<dbReference type="RefSeq" id="WP_311633363.1">
    <property type="nucleotide sequence ID" value="NZ_JAVREN010000068.1"/>
</dbReference>
<keyword evidence="3" id="KW-1185">Reference proteome</keyword>
<accession>A0ABU2LFP4</accession>
<feature type="region of interest" description="Disordered" evidence="1">
    <location>
        <begin position="1"/>
        <end position="20"/>
    </location>
</feature>
<comment type="caution">
    <text evidence="2">The sequence shown here is derived from an EMBL/GenBank/DDBJ whole genome shotgun (WGS) entry which is preliminary data.</text>
</comment>
<name>A0ABU2LFP4_9ACTN</name>
<proteinExistence type="predicted"/>
<evidence type="ECO:0000313" key="3">
    <source>
        <dbReference type="Proteomes" id="UP001183388"/>
    </source>
</evidence>